<reference evidence="3" key="1">
    <citation type="submission" date="2020-07" db="EMBL/GenBank/DDBJ databases">
        <title>Ethylene signaling mediates host invasion by parasitic plants.</title>
        <authorList>
            <person name="Yoshida S."/>
        </authorList>
    </citation>
    <scope>NUCLEOTIDE SEQUENCE</scope>
    <source>
        <strain evidence="3">Okayama</strain>
    </source>
</reference>
<protein>
    <submittedName>
        <fullName evidence="3">Uncharacterized protein</fullName>
    </submittedName>
</protein>
<keyword evidence="2" id="KW-1133">Transmembrane helix</keyword>
<evidence type="ECO:0000313" key="3">
    <source>
        <dbReference type="EMBL" id="GFQ00153.1"/>
    </source>
</evidence>
<evidence type="ECO:0000256" key="1">
    <source>
        <dbReference type="SAM" id="MobiDB-lite"/>
    </source>
</evidence>
<keyword evidence="4" id="KW-1185">Reference proteome</keyword>
<dbReference type="AlphaFoldDB" id="A0A830CPJ3"/>
<keyword evidence="2" id="KW-0472">Membrane</keyword>
<accession>A0A830CPJ3</accession>
<feature type="region of interest" description="Disordered" evidence="1">
    <location>
        <begin position="1"/>
        <end position="38"/>
    </location>
</feature>
<dbReference type="EMBL" id="BMAC01000611">
    <property type="protein sequence ID" value="GFQ00153.1"/>
    <property type="molecule type" value="Genomic_DNA"/>
</dbReference>
<keyword evidence="2" id="KW-0812">Transmembrane</keyword>
<feature type="compositionally biased region" description="Polar residues" evidence="1">
    <location>
        <begin position="29"/>
        <end position="38"/>
    </location>
</feature>
<evidence type="ECO:0000256" key="2">
    <source>
        <dbReference type="SAM" id="Phobius"/>
    </source>
</evidence>
<sequence>MKPSSPTLMDGSTQPASLKAGLAAPPSQPTSVNHQRSVQTGFTPPLHVIKFRKDLLTNYSGDFFSLAPLFWFSILVYSFDVANFYV</sequence>
<feature type="transmembrane region" description="Helical" evidence="2">
    <location>
        <begin position="63"/>
        <end position="85"/>
    </location>
</feature>
<comment type="caution">
    <text evidence="3">The sequence shown here is derived from an EMBL/GenBank/DDBJ whole genome shotgun (WGS) entry which is preliminary data.</text>
</comment>
<name>A0A830CPJ3_9LAMI</name>
<dbReference type="Proteomes" id="UP000653305">
    <property type="component" value="Unassembled WGS sequence"/>
</dbReference>
<organism evidence="3 4">
    <name type="scientific">Phtheirospermum japonicum</name>
    <dbReference type="NCBI Taxonomy" id="374723"/>
    <lineage>
        <taxon>Eukaryota</taxon>
        <taxon>Viridiplantae</taxon>
        <taxon>Streptophyta</taxon>
        <taxon>Embryophyta</taxon>
        <taxon>Tracheophyta</taxon>
        <taxon>Spermatophyta</taxon>
        <taxon>Magnoliopsida</taxon>
        <taxon>eudicotyledons</taxon>
        <taxon>Gunneridae</taxon>
        <taxon>Pentapetalae</taxon>
        <taxon>asterids</taxon>
        <taxon>lamiids</taxon>
        <taxon>Lamiales</taxon>
        <taxon>Orobanchaceae</taxon>
        <taxon>Orobanchaceae incertae sedis</taxon>
        <taxon>Phtheirospermum</taxon>
    </lineage>
</organism>
<feature type="compositionally biased region" description="Polar residues" evidence="1">
    <location>
        <begin position="1"/>
        <end position="16"/>
    </location>
</feature>
<gene>
    <name evidence="3" type="ORF">PHJA_002159300</name>
</gene>
<evidence type="ECO:0000313" key="4">
    <source>
        <dbReference type="Proteomes" id="UP000653305"/>
    </source>
</evidence>
<proteinExistence type="predicted"/>